<evidence type="ECO:0000313" key="1">
    <source>
        <dbReference type="EMBL" id="KAI0488375.1"/>
    </source>
</evidence>
<name>A0A8T3A102_DENNO</name>
<protein>
    <submittedName>
        <fullName evidence="1">Uncharacterized protein</fullName>
    </submittedName>
</protein>
<proteinExistence type="predicted"/>
<dbReference type="AlphaFoldDB" id="A0A8T3A102"/>
<reference evidence="1" key="1">
    <citation type="journal article" date="2022" name="Front. Genet.">
        <title>Chromosome-Scale Assembly of the Dendrobium nobile Genome Provides Insights Into the Molecular Mechanism of the Biosynthesis of the Medicinal Active Ingredient of Dendrobium.</title>
        <authorList>
            <person name="Xu Q."/>
            <person name="Niu S.-C."/>
            <person name="Li K.-L."/>
            <person name="Zheng P.-J."/>
            <person name="Zhang X.-J."/>
            <person name="Jia Y."/>
            <person name="Liu Y."/>
            <person name="Niu Y.-X."/>
            <person name="Yu L.-H."/>
            <person name="Chen D.-F."/>
            <person name="Zhang G.-Q."/>
        </authorList>
    </citation>
    <scope>NUCLEOTIDE SEQUENCE</scope>
    <source>
        <tissue evidence="1">Leaf</tissue>
    </source>
</reference>
<comment type="caution">
    <text evidence="1">The sequence shown here is derived from an EMBL/GenBank/DDBJ whole genome shotgun (WGS) entry which is preliminary data.</text>
</comment>
<keyword evidence="2" id="KW-1185">Reference proteome</keyword>
<gene>
    <name evidence="1" type="ORF">KFK09_028205</name>
</gene>
<evidence type="ECO:0000313" key="2">
    <source>
        <dbReference type="Proteomes" id="UP000829196"/>
    </source>
</evidence>
<dbReference type="Proteomes" id="UP000829196">
    <property type="component" value="Unassembled WGS sequence"/>
</dbReference>
<sequence length="109" mass="12145">MTSPRKVSSSSSRKVLQSTILPFSETSTTFFSSPPSDHEVVSVMWNAKNLCSTVELADDAEETCWMFMLRVWRFGGGVGFEIRRSTISRLLEDDKAIENGVFFGSPTVV</sequence>
<dbReference type="EMBL" id="JAGYWB010000019">
    <property type="protein sequence ID" value="KAI0488375.1"/>
    <property type="molecule type" value="Genomic_DNA"/>
</dbReference>
<organism evidence="1 2">
    <name type="scientific">Dendrobium nobile</name>
    <name type="common">Orchid</name>
    <dbReference type="NCBI Taxonomy" id="94219"/>
    <lineage>
        <taxon>Eukaryota</taxon>
        <taxon>Viridiplantae</taxon>
        <taxon>Streptophyta</taxon>
        <taxon>Embryophyta</taxon>
        <taxon>Tracheophyta</taxon>
        <taxon>Spermatophyta</taxon>
        <taxon>Magnoliopsida</taxon>
        <taxon>Liliopsida</taxon>
        <taxon>Asparagales</taxon>
        <taxon>Orchidaceae</taxon>
        <taxon>Epidendroideae</taxon>
        <taxon>Malaxideae</taxon>
        <taxon>Dendrobiinae</taxon>
        <taxon>Dendrobium</taxon>
    </lineage>
</organism>
<accession>A0A8T3A102</accession>